<feature type="transmembrane region" description="Helical" evidence="2">
    <location>
        <begin position="255"/>
        <end position="279"/>
    </location>
</feature>
<feature type="transmembrane region" description="Helical" evidence="2">
    <location>
        <begin position="291"/>
        <end position="312"/>
    </location>
</feature>
<evidence type="ECO:0000256" key="1">
    <source>
        <dbReference type="SAM" id="MobiDB-lite"/>
    </source>
</evidence>
<keyword evidence="4" id="KW-1185">Reference proteome</keyword>
<gene>
    <name evidence="3" type="ORF">FNF29_06051</name>
</gene>
<protein>
    <submittedName>
        <fullName evidence="3">Uncharacterized protein</fullName>
    </submittedName>
</protein>
<name>A0A5A8C8B2_CAFRO</name>
<accession>A0A5A8C8B2</accession>
<dbReference type="AlphaFoldDB" id="A0A5A8C8B2"/>
<dbReference type="Proteomes" id="UP000323011">
    <property type="component" value="Unassembled WGS sequence"/>
</dbReference>
<feature type="region of interest" description="Disordered" evidence="1">
    <location>
        <begin position="170"/>
        <end position="201"/>
    </location>
</feature>
<keyword evidence="2" id="KW-0472">Membrane</keyword>
<evidence type="ECO:0000313" key="3">
    <source>
        <dbReference type="EMBL" id="KAA0149346.1"/>
    </source>
</evidence>
<organism evidence="3 4">
    <name type="scientific">Cafeteria roenbergensis</name>
    <name type="common">Marine flagellate</name>
    <dbReference type="NCBI Taxonomy" id="33653"/>
    <lineage>
        <taxon>Eukaryota</taxon>
        <taxon>Sar</taxon>
        <taxon>Stramenopiles</taxon>
        <taxon>Bigyra</taxon>
        <taxon>Opalozoa</taxon>
        <taxon>Bicosoecida</taxon>
        <taxon>Cafeteriaceae</taxon>
        <taxon>Cafeteria</taxon>
    </lineage>
</organism>
<comment type="caution">
    <text evidence="3">The sequence shown here is derived from an EMBL/GenBank/DDBJ whole genome shotgun (WGS) entry which is preliminary data.</text>
</comment>
<keyword evidence="2" id="KW-1133">Transmembrane helix</keyword>
<proteinExistence type="predicted"/>
<evidence type="ECO:0000313" key="4">
    <source>
        <dbReference type="Proteomes" id="UP000323011"/>
    </source>
</evidence>
<feature type="transmembrane region" description="Helical" evidence="2">
    <location>
        <begin position="27"/>
        <end position="49"/>
    </location>
</feature>
<feature type="compositionally biased region" description="Low complexity" evidence="1">
    <location>
        <begin position="183"/>
        <end position="201"/>
    </location>
</feature>
<dbReference type="EMBL" id="VLTN01000044">
    <property type="protein sequence ID" value="KAA0149346.1"/>
    <property type="molecule type" value="Genomic_DNA"/>
</dbReference>
<reference evidence="3 4" key="1">
    <citation type="submission" date="2019-07" db="EMBL/GenBank/DDBJ databases">
        <title>Genomes of Cafeteria roenbergensis.</title>
        <authorList>
            <person name="Fischer M.G."/>
            <person name="Hackl T."/>
            <person name="Roman M."/>
        </authorList>
    </citation>
    <scope>NUCLEOTIDE SEQUENCE [LARGE SCALE GENOMIC DNA]</scope>
    <source>
        <strain evidence="3 4">BVI</strain>
    </source>
</reference>
<sequence>MLMGMLGLSTALSKCDSVVVLLLRGTLIGGVLTLTAAAFFAASTLRGAIRVLEARRSRAANAVAAMAARVKKLRAAAHEAAMDVDAAASLPGKTGSRSARLRQVRSFTSNASARDLARESSAVSKRRSLSITKVPEHEVEATSPSLLHNASSLAEIDAFKAVKAVRQQPWPTTKHDVPPLECAGPGRAPSTARGAASRRSSARLSEGGSFVNFIKTTMTAQSKVMKVQEALQRATGRLDVATGWRWRLDASLNGLGRLSMAWVATFLAVAVGTGIVTALTALAPPYQPECVAYFVALASGVQACFAFCIAALKRHSAVVRQQTPLRSTWIVPLAGS</sequence>
<evidence type="ECO:0000256" key="2">
    <source>
        <dbReference type="SAM" id="Phobius"/>
    </source>
</evidence>
<keyword evidence="2" id="KW-0812">Transmembrane</keyword>